<dbReference type="Gene3D" id="3.10.310.70">
    <property type="match status" value="1"/>
</dbReference>
<proteinExistence type="predicted"/>
<dbReference type="SUPFAM" id="SSF51556">
    <property type="entry name" value="Metallo-dependent hydrolases"/>
    <property type="match status" value="1"/>
</dbReference>
<name>A0A1K1Q716_9FLAO</name>
<gene>
    <name evidence="3" type="ORF">SAMN02927921_02322</name>
</gene>
<keyword evidence="1" id="KW-0732">Signal</keyword>
<evidence type="ECO:0000313" key="4">
    <source>
        <dbReference type="Proteomes" id="UP000182248"/>
    </source>
</evidence>
<dbReference type="Pfam" id="PF07969">
    <property type="entry name" value="Amidohydro_3"/>
    <property type="match status" value="1"/>
</dbReference>
<dbReference type="PANTHER" id="PTHR22642:SF21">
    <property type="entry name" value="PERIPLASMIC PROTEIN"/>
    <property type="match status" value="1"/>
</dbReference>
<dbReference type="EMBL" id="FPJE01000011">
    <property type="protein sequence ID" value="SFW55509.1"/>
    <property type="molecule type" value="Genomic_DNA"/>
</dbReference>
<dbReference type="Proteomes" id="UP000182248">
    <property type="component" value="Unassembled WGS sequence"/>
</dbReference>
<accession>A0A1K1Q716</accession>
<dbReference type="OrthoDB" id="9767366at2"/>
<dbReference type="Gene3D" id="2.30.40.10">
    <property type="entry name" value="Urease, subunit C, domain 1"/>
    <property type="match status" value="1"/>
</dbReference>
<dbReference type="CDD" id="cd01300">
    <property type="entry name" value="YtcJ_like"/>
    <property type="match status" value="1"/>
</dbReference>
<dbReference type="Gene3D" id="3.20.20.140">
    <property type="entry name" value="Metal-dependent hydrolases"/>
    <property type="match status" value="1"/>
</dbReference>
<dbReference type="InterPro" id="IPR013108">
    <property type="entry name" value="Amidohydro_3"/>
</dbReference>
<evidence type="ECO:0000259" key="2">
    <source>
        <dbReference type="Pfam" id="PF07969"/>
    </source>
</evidence>
<dbReference type="STRING" id="1150368.SAMN02927921_02322"/>
<keyword evidence="4" id="KW-1185">Reference proteome</keyword>
<feature type="signal peptide" evidence="1">
    <location>
        <begin position="1"/>
        <end position="19"/>
    </location>
</feature>
<dbReference type="AlphaFoldDB" id="A0A1K1Q716"/>
<feature type="domain" description="Amidohydrolase 3" evidence="2">
    <location>
        <begin position="76"/>
        <end position="568"/>
    </location>
</feature>
<sequence length="601" mass="67050">MKKLIVLVIVMICGFNSRAQSNKQFTGADMIVFNAKISTGSLTRPGASALAVKRGRIYAVGTDEEILELKDNNTRLIDAGARRLIPGINDAHTHILNERSFNYNVRWEGVPTLKQALDMLRVQAKRTPEGQWVKVIGGWSPYQFKENRLPTIEEIRKAVPDRPVIVQYAYNRAYLNDLAMEAFGVGTDKFPDSPGTIFEKDKNGKYTGIVHSYTFTFAALELMVPQPSEEEQISSIANAVHHMNRFGVTTAVDAASIYGYPHGHTPIQQLAKENRLNIRMPFIDLQFGDTSSPSLVDAQINTVTRKSPISPGENMHPTMAHGHEYEGTGEILRLEIHDHENFDRPAVIIDEELMQQYIKEDITKLVGKGIPFRLHISYNENITPFLNALEAINEETPLDGLRWSIEHAETITPENAARVKKLGGGIALDMKMAMHGDGFVKTYGAEKASQTPGLRQLVDSGIPLTMTTDAFRVASYNPWIGMSWMTTGKSVSGSEILAKDNRLTREEALKLVTVGPTWFEDQEGETGKIIPGYFADFTLLDKDYFTIPDEEIKTISSVLTVVDGRVVFGADDYSELSPELPETLPEWSPVKYFGGYYNAKN</sequence>
<feature type="chain" id="PRO_5012250328" description="Amidohydrolase 3 domain-containing protein" evidence="1">
    <location>
        <begin position="20"/>
        <end position="601"/>
    </location>
</feature>
<reference evidence="3 4" key="1">
    <citation type="submission" date="2016-11" db="EMBL/GenBank/DDBJ databases">
        <authorList>
            <person name="Jaros S."/>
            <person name="Januszkiewicz K."/>
            <person name="Wedrychowicz H."/>
        </authorList>
    </citation>
    <scope>NUCLEOTIDE SEQUENCE [LARGE SCALE GENOMIC DNA]</scope>
    <source>
        <strain evidence="3 4">CGMCC 1.12145</strain>
    </source>
</reference>
<organism evidence="3 4">
    <name type="scientific">Sinomicrobium oceani</name>
    <dbReference type="NCBI Taxonomy" id="1150368"/>
    <lineage>
        <taxon>Bacteria</taxon>
        <taxon>Pseudomonadati</taxon>
        <taxon>Bacteroidota</taxon>
        <taxon>Flavobacteriia</taxon>
        <taxon>Flavobacteriales</taxon>
        <taxon>Flavobacteriaceae</taxon>
        <taxon>Sinomicrobium</taxon>
    </lineage>
</organism>
<dbReference type="GO" id="GO:0016810">
    <property type="term" value="F:hydrolase activity, acting on carbon-nitrogen (but not peptide) bonds"/>
    <property type="evidence" value="ECO:0007669"/>
    <property type="project" value="InterPro"/>
</dbReference>
<dbReference type="InterPro" id="IPR011059">
    <property type="entry name" value="Metal-dep_hydrolase_composite"/>
</dbReference>
<dbReference type="RefSeq" id="WP_072317527.1">
    <property type="nucleotide sequence ID" value="NZ_FPJE01000011.1"/>
</dbReference>
<dbReference type="PANTHER" id="PTHR22642">
    <property type="entry name" value="IMIDAZOLONEPROPIONASE"/>
    <property type="match status" value="1"/>
</dbReference>
<evidence type="ECO:0000313" key="3">
    <source>
        <dbReference type="EMBL" id="SFW55509.1"/>
    </source>
</evidence>
<dbReference type="InterPro" id="IPR032466">
    <property type="entry name" value="Metal_Hydrolase"/>
</dbReference>
<dbReference type="SUPFAM" id="SSF51338">
    <property type="entry name" value="Composite domain of metallo-dependent hydrolases"/>
    <property type="match status" value="1"/>
</dbReference>
<dbReference type="InterPro" id="IPR033932">
    <property type="entry name" value="YtcJ-like"/>
</dbReference>
<protein>
    <recommendedName>
        <fullName evidence="2">Amidohydrolase 3 domain-containing protein</fullName>
    </recommendedName>
</protein>
<evidence type="ECO:0000256" key="1">
    <source>
        <dbReference type="SAM" id="SignalP"/>
    </source>
</evidence>